<dbReference type="Pfam" id="PF22638">
    <property type="entry name" value="FlgK_D1"/>
    <property type="match status" value="1"/>
</dbReference>
<feature type="domain" description="Flagellar basal body rod protein N-terminal" evidence="7">
    <location>
        <begin position="9"/>
        <end position="37"/>
    </location>
</feature>
<evidence type="ECO:0000313" key="10">
    <source>
        <dbReference type="EMBL" id="PCJ00779.1"/>
    </source>
</evidence>
<organism evidence="10">
    <name type="scientific">OCS116 cluster bacterium</name>
    <dbReference type="NCBI Taxonomy" id="2030921"/>
    <lineage>
        <taxon>Bacteria</taxon>
        <taxon>Pseudomonadati</taxon>
        <taxon>Pseudomonadota</taxon>
        <taxon>Alphaproteobacteria</taxon>
        <taxon>OCS116 cluster</taxon>
    </lineage>
</organism>
<keyword evidence="10" id="KW-0969">Cilium</keyword>
<sequence length="626" mass="67552">MGLGQSISNALGGLRATQMGIEVAARNVANADTEGYTKKTLALDSNVVGNKGFGVSIGAVTRQIDRFLQARVRTEYSDFNDLNVQTEFLQYIDNLFGKPGADGSLDTIVNSVGSALVGFVNAPQLDASRQELIESSEYLASHLRDISSQVQDMRQNAEHMIAQEVDRANIAMDNIARISHQLTTYPRGDGTADLQDQLDNQIDDLSAILDIKVFADGKNGAVKVFTASGLALVDGTANRLVFDERANITATHLYNEDDDLRRVGTITLETGTDTPIDFIQTGTIKSGKLAGLLKMRDDVLVNAQDQLDELAHGLASVFNTIHTDGTAVTAGANEGFKLDLSGLSDGNIVEFDYKDNATGYSHKISFVKVSDPTLLPLKDSFTANGTDKVFGIDFSGGMASVQAQIAAAITGENPNFNVTLVGGTDIQILDDGGPDLVDVIGVSGQETATGLQGQGTEMNFFKDWDGNSQENYTNNLDGFGQKRGFASRIRLNDALKDDNTLLIKYSTTTSLGDQTRPADLLKKFTETQFSFNANSGIGTQSSPFSGTLGSFTQQVVADQTSRIDRHSRMAENQEMVLSAMNARMESKTKVNVDEEMAQLLVLQTAYAANARIVSVIKELMDTMMRM</sequence>
<keyword evidence="10" id="KW-0282">Flagellum</keyword>
<evidence type="ECO:0000259" key="9">
    <source>
        <dbReference type="Pfam" id="PF22638"/>
    </source>
</evidence>
<dbReference type="GO" id="GO:0009425">
    <property type="term" value="C:bacterial-type flagellum basal body"/>
    <property type="evidence" value="ECO:0007669"/>
    <property type="project" value="UniProtKB-SubCell"/>
</dbReference>
<evidence type="ECO:0000259" key="8">
    <source>
        <dbReference type="Pfam" id="PF06429"/>
    </source>
</evidence>
<keyword evidence="5" id="KW-0964">Secreted</keyword>
<name>A0A2A4Z0X2_9PROT</name>
<reference key="1">
    <citation type="submission" date="2017-08" db="EMBL/GenBank/DDBJ databases">
        <title>A dynamic microbial community with high functional redundancy inhabits the cold, oxic subseafloor aquifer.</title>
        <authorList>
            <person name="Tully B.J."/>
            <person name="Wheat C.G."/>
            <person name="Glazer B.T."/>
            <person name="Huber J.A."/>
        </authorList>
    </citation>
    <scope>NUCLEOTIDE SEQUENCE [LARGE SCALE GENOMIC DNA]</scope>
</reference>
<dbReference type="GO" id="GO:0005198">
    <property type="term" value="F:structural molecule activity"/>
    <property type="evidence" value="ECO:0007669"/>
    <property type="project" value="InterPro"/>
</dbReference>
<protein>
    <recommendedName>
        <fullName evidence="4">Flagellar hook-associated protein 1</fullName>
    </recommendedName>
</protein>
<dbReference type="Pfam" id="PF06429">
    <property type="entry name" value="Flg_bbr_C"/>
    <property type="match status" value="1"/>
</dbReference>
<feature type="domain" description="Flagellar basal-body/hook protein C-terminal" evidence="8">
    <location>
        <begin position="588"/>
        <end position="626"/>
    </location>
</feature>
<dbReference type="AlphaFoldDB" id="A0A2A4Z0X2"/>
<keyword evidence="6" id="KW-0975">Bacterial flagellum</keyword>
<dbReference type="PANTHER" id="PTHR30033:SF1">
    <property type="entry name" value="FLAGELLAR HOOK-ASSOCIATED PROTEIN 1"/>
    <property type="match status" value="1"/>
</dbReference>
<evidence type="ECO:0000256" key="2">
    <source>
        <dbReference type="ARBA" id="ARBA00004613"/>
    </source>
</evidence>
<evidence type="ECO:0000256" key="3">
    <source>
        <dbReference type="ARBA" id="ARBA00009677"/>
    </source>
</evidence>
<dbReference type="InterPro" id="IPR001444">
    <property type="entry name" value="Flag_bb_rod_N"/>
</dbReference>
<dbReference type="GO" id="GO:0044780">
    <property type="term" value="P:bacterial-type flagellum assembly"/>
    <property type="evidence" value="ECO:0007669"/>
    <property type="project" value="InterPro"/>
</dbReference>
<comment type="caution">
    <text evidence="10">The sequence shown here is derived from an EMBL/GenBank/DDBJ whole genome shotgun (WGS) entry which is preliminary data.</text>
</comment>
<dbReference type="InterPro" id="IPR053927">
    <property type="entry name" value="FlgK_helical"/>
</dbReference>
<dbReference type="InterPro" id="IPR002371">
    <property type="entry name" value="FlgK"/>
</dbReference>
<reference evidence="10" key="2">
    <citation type="journal article" date="2018" name="ISME J.">
        <title>A dynamic microbial community with high functional redundancy inhabits the cold, oxic subseafloor aquifer.</title>
        <authorList>
            <person name="Tully B.J."/>
            <person name="Wheat C.G."/>
            <person name="Glazer B.T."/>
            <person name="Huber J.A."/>
        </authorList>
    </citation>
    <scope>NUCLEOTIDE SEQUENCE</scope>
    <source>
        <strain evidence="10">NORP83</strain>
    </source>
</reference>
<proteinExistence type="inferred from homology"/>
<evidence type="ECO:0000256" key="4">
    <source>
        <dbReference type="ARBA" id="ARBA00016244"/>
    </source>
</evidence>
<evidence type="ECO:0000256" key="6">
    <source>
        <dbReference type="ARBA" id="ARBA00023143"/>
    </source>
</evidence>
<evidence type="ECO:0000256" key="1">
    <source>
        <dbReference type="ARBA" id="ARBA00004117"/>
    </source>
</evidence>
<dbReference type="Pfam" id="PF00460">
    <property type="entry name" value="Flg_bb_rod"/>
    <property type="match status" value="1"/>
</dbReference>
<dbReference type="InterPro" id="IPR010930">
    <property type="entry name" value="Flg_bb/hook_C_dom"/>
</dbReference>
<dbReference type="GO" id="GO:0009424">
    <property type="term" value="C:bacterial-type flagellum hook"/>
    <property type="evidence" value="ECO:0007669"/>
    <property type="project" value="InterPro"/>
</dbReference>
<comment type="subcellular location">
    <subcellularLocation>
        <location evidence="1">Bacterial flagellum basal body</location>
    </subcellularLocation>
    <subcellularLocation>
        <location evidence="2">Secreted</location>
    </subcellularLocation>
</comment>
<evidence type="ECO:0000256" key="5">
    <source>
        <dbReference type="ARBA" id="ARBA00022525"/>
    </source>
</evidence>
<evidence type="ECO:0000259" key="7">
    <source>
        <dbReference type="Pfam" id="PF00460"/>
    </source>
</evidence>
<dbReference type="PANTHER" id="PTHR30033">
    <property type="entry name" value="FLAGELLAR HOOK-ASSOCIATED PROTEIN 1"/>
    <property type="match status" value="1"/>
</dbReference>
<accession>A0A2A4Z0X2</accession>
<gene>
    <name evidence="10" type="primary">flgK</name>
    <name evidence="10" type="ORF">COB13_09220</name>
</gene>
<dbReference type="SUPFAM" id="SSF64518">
    <property type="entry name" value="Phase 1 flagellin"/>
    <property type="match status" value="1"/>
</dbReference>
<keyword evidence="10" id="KW-0966">Cell projection</keyword>
<feature type="domain" description="Flagellar hook-associated protein FlgK helical" evidence="9">
    <location>
        <begin position="90"/>
        <end position="329"/>
    </location>
</feature>
<dbReference type="GO" id="GO:0005576">
    <property type="term" value="C:extracellular region"/>
    <property type="evidence" value="ECO:0007669"/>
    <property type="project" value="UniProtKB-SubCell"/>
</dbReference>
<dbReference type="NCBIfam" id="TIGR02492">
    <property type="entry name" value="flgK_ends"/>
    <property type="match status" value="1"/>
</dbReference>
<dbReference type="EMBL" id="NVUS01000010">
    <property type="protein sequence ID" value="PCJ00779.1"/>
    <property type="molecule type" value="Genomic_DNA"/>
</dbReference>
<comment type="similarity">
    <text evidence="3">Belongs to the flagella basal body rod proteins family.</text>
</comment>